<dbReference type="PANTHER" id="PTHR11347">
    <property type="entry name" value="CYCLIC NUCLEOTIDE PHOSPHODIESTERASE"/>
    <property type="match status" value="1"/>
</dbReference>
<sequence length="703" mass="81514">MIPRNISCKNSRSEFSSRQSQLQISYDITTSSPSGKTEPAKFFNAQFLLSYYSLIVLCLCNSLTYYCYYTQRILVLLVGITSLIICILFSLAVILREQYFKKDKFTLCTVLYAITGLGLIFSDPNIFNLLLSVEDEPTFASSLQSLSVLAVISINKIIWNKQLFTLMSVFLGLFSLSLNCYNRDKILQEIFQFFLYLILIQNSQNTLASNKVMIEGQYVIPEEEEKLSHPEVPLSDIEVNFTQKDSDANTGLEEVVHYIKTAIEWMNYIKDYPEASFRVGIDRTSRILERCLAFLRKCDNIYSTDYNKVTKHLETEDKNYISQYFYGASESIPATEQSDKRLKEKSITASFGFDETVNVLNRICRNWNFSVFMIDGLNNEVFQVCGRYVFLKYGLIKRFKIQETVLRDFLIELEGKYQKNKYHNALHAADVMFSFLWLTFNSAWKDKIRSPELLIGILVTLSHDVAHPGRTNRYLILSKDELATLYNDISVLEMHHASTLFSILKKPKFNILENIDNDSWIFIRRQIIELILATDMEKHFEILGNFKAKYLSIGEKLEDNDIDYRTSFMKMAIKAADVGHAAKETDIHVKWSELLMEEIIEIDRLEKSLGIKQTLSTEILMTDLPRDQSRFLKNIVIPLYIAFNEVLKSEEIEKKCITQLNDNEDYWKRKLRNPTVFVRAESFKNPTRHASLPDRVPTSGHLS</sequence>
<dbReference type="AlphaFoldDB" id="A0AAU9JIA0"/>
<dbReference type="InterPro" id="IPR036971">
    <property type="entry name" value="PDEase_catalytic_dom_sf"/>
</dbReference>
<feature type="binding site" evidence="5">
    <location>
        <position position="464"/>
    </location>
    <ligand>
        <name>Zn(2+)</name>
        <dbReference type="ChEBI" id="CHEBI:29105"/>
        <label>1</label>
    </ligand>
</feature>
<feature type="binding site" evidence="5">
    <location>
        <position position="464"/>
    </location>
    <ligand>
        <name>Zn(2+)</name>
        <dbReference type="ChEBI" id="CHEBI:29105"/>
        <label>2</label>
    </ligand>
</feature>
<feature type="binding site" evidence="5">
    <location>
        <position position="577"/>
    </location>
    <ligand>
        <name>Zn(2+)</name>
        <dbReference type="ChEBI" id="CHEBI:29105"/>
        <label>1</label>
    </ligand>
</feature>
<evidence type="ECO:0000256" key="2">
    <source>
        <dbReference type="ARBA" id="ARBA00022801"/>
    </source>
</evidence>
<feature type="binding site" evidence="4">
    <location>
        <position position="577"/>
    </location>
    <ligand>
        <name>AMP</name>
        <dbReference type="ChEBI" id="CHEBI:456215"/>
    </ligand>
</feature>
<proteinExistence type="inferred from homology"/>
<feature type="active site" description="Proton donor" evidence="3">
    <location>
        <position position="423"/>
    </location>
</feature>
<dbReference type="PRINTS" id="PR00387">
    <property type="entry name" value="PDIESTERASE1"/>
</dbReference>
<comment type="cofactor">
    <cofactor evidence="6">
        <name>a divalent metal cation</name>
        <dbReference type="ChEBI" id="CHEBI:60240"/>
    </cofactor>
    <text evidence="6">Binds 2 divalent metal cations per subunit. Site 1 may preferentially bind zinc ions, while site 2 has a preference for magnesium and/or manganese ions.</text>
</comment>
<feature type="binding site" evidence="4">
    <location>
        <position position="464"/>
    </location>
    <ligand>
        <name>AMP</name>
        <dbReference type="ChEBI" id="CHEBI:456215"/>
    </ligand>
</feature>
<evidence type="ECO:0000256" key="3">
    <source>
        <dbReference type="PIRSR" id="PIRSR623088-1"/>
    </source>
</evidence>
<evidence type="ECO:0000259" key="8">
    <source>
        <dbReference type="PROSITE" id="PS51845"/>
    </source>
</evidence>
<comment type="caution">
    <text evidence="9">The sequence shown here is derived from an EMBL/GenBank/DDBJ whole genome shotgun (WGS) entry which is preliminary data.</text>
</comment>
<protein>
    <recommendedName>
        <fullName evidence="6">Phosphodiesterase</fullName>
        <ecNumber evidence="6">3.1.4.-</ecNumber>
    </recommendedName>
</protein>
<evidence type="ECO:0000313" key="9">
    <source>
        <dbReference type="EMBL" id="CAG9325990.1"/>
    </source>
</evidence>
<feature type="transmembrane region" description="Helical" evidence="7">
    <location>
        <begin position="49"/>
        <end position="68"/>
    </location>
</feature>
<comment type="similarity">
    <text evidence="6">Belongs to the cyclic nucleotide phosphodiesterase family.</text>
</comment>
<organism evidence="9 10">
    <name type="scientific">Blepharisma stoltei</name>
    <dbReference type="NCBI Taxonomy" id="1481888"/>
    <lineage>
        <taxon>Eukaryota</taxon>
        <taxon>Sar</taxon>
        <taxon>Alveolata</taxon>
        <taxon>Ciliophora</taxon>
        <taxon>Postciliodesmatophora</taxon>
        <taxon>Heterotrichea</taxon>
        <taxon>Heterotrichida</taxon>
        <taxon>Blepharismidae</taxon>
        <taxon>Blepharisma</taxon>
    </lineage>
</organism>
<dbReference type="PROSITE" id="PS00126">
    <property type="entry name" value="PDEASE_I_1"/>
    <property type="match status" value="1"/>
</dbReference>
<dbReference type="GO" id="GO:0007165">
    <property type="term" value="P:signal transduction"/>
    <property type="evidence" value="ECO:0007669"/>
    <property type="project" value="InterPro"/>
</dbReference>
<evidence type="ECO:0000256" key="1">
    <source>
        <dbReference type="ARBA" id="ARBA00022723"/>
    </source>
</evidence>
<keyword evidence="7" id="KW-1133">Transmembrane helix</keyword>
<evidence type="ECO:0000256" key="7">
    <source>
        <dbReference type="SAM" id="Phobius"/>
    </source>
</evidence>
<evidence type="ECO:0000256" key="5">
    <source>
        <dbReference type="PIRSR" id="PIRSR623088-3"/>
    </source>
</evidence>
<dbReference type="SUPFAM" id="SSF109604">
    <property type="entry name" value="HD-domain/PDEase-like"/>
    <property type="match status" value="1"/>
</dbReference>
<evidence type="ECO:0000256" key="4">
    <source>
        <dbReference type="PIRSR" id="PIRSR623088-2"/>
    </source>
</evidence>
<reference evidence="9" key="1">
    <citation type="submission" date="2021-09" db="EMBL/GenBank/DDBJ databases">
        <authorList>
            <consortium name="AG Swart"/>
            <person name="Singh M."/>
            <person name="Singh A."/>
            <person name="Seah K."/>
            <person name="Emmerich C."/>
        </authorList>
    </citation>
    <scope>NUCLEOTIDE SEQUENCE</scope>
    <source>
        <strain evidence="9">ATCC30299</strain>
    </source>
</reference>
<dbReference type="Gene3D" id="1.10.1300.10">
    <property type="entry name" value="3'5'-cyclic nucleotide phosphodiesterase, catalytic domain"/>
    <property type="match status" value="1"/>
</dbReference>
<feature type="transmembrane region" description="Helical" evidence="7">
    <location>
        <begin position="107"/>
        <end position="127"/>
    </location>
</feature>
<dbReference type="Pfam" id="PF00233">
    <property type="entry name" value="PDEase_I"/>
    <property type="match status" value="1"/>
</dbReference>
<feature type="domain" description="PDEase" evidence="8">
    <location>
        <begin position="334"/>
        <end position="674"/>
    </location>
</feature>
<keyword evidence="1 5" id="KW-0479">Metal-binding</keyword>
<dbReference type="PROSITE" id="PS51845">
    <property type="entry name" value="PDEASE_I_2"/>
    <property type="match status" value="1"/>
</dbReference>
<feature type="binding site" evidence="4">
    <location>
        <position position="628"/>
    </location>
    <ligand>
        <name>AMP</name>
        <dbReference type="ChEBI" id="CHEBI:456215"/>
    </ligand>
</feature>
<dbReference type="InterPro" id="IPR002073">
    <property type="entry name" value="PDEase_catalytic_dom"/>
</dbReference>
<dbReference type="EMBL" id="CAJZBQ010000039">
    <property type="protein sequence ID" value="CAG9325990.1"/>
    <property type="molecule type" value="Genomic_DNA"/>
</dbReference>
<dbReference type="InterPro" id="IPR023174">
    <property type="entry name" value="PDEase_CS"/>
</dbReference>
<gene>
    <name evidence="9" type="ORF">BSTOLATCC_MIC39770</name>
</gene>
<feature type="binding site" evidence="5">
    <location>
        <position position="427"/>
    </location>
    <ligand>
        <name>Zn(2+)</name>
        <dbReference type="ChEBI" id="CHEBI:29105"/>
        <label>1</label>
    </ligand>
</feature>
<dbReference type="GO" id="GO:0046872">
    <property type="term" value="F:metal ion binding"/>
    <property type="evidence" value="ECO:0007669"/>
    <property type="project" value="UniProtKB-KW"/>
</dbReference>
<evidence type="ECO:0000256" key="6">
    <source>
        <dbReference type="RuleBase" id="RU363067"/>
    </source>
</evidence>
<keyword evidence="2 6" id="KW-0378">Hydrolase</keyword>
<dbReference type="Proteomes" id="UP001162131">
    <property type="component" value="Unassembled WGS sequence"/>
</dbReference>
<evidence type="ECO:0000313" key="10">
    <source>
        <dbReference type="Proteomes" id="UP001162131"/>
    </source>
</evidence>
<feature type="binding site" evidence="4">
    <location>
        <begin position="423"/>
        <end position="427"/>
    </location>
    <ligand>
        <name>AMP</name>
        <dbReference type="ChEBI" id="CHEBI:456215"/>
    </ligand>
</feature>
<dbReference type="InterPro" id="IPR023088">
    <property type="entry name" value="PDEase"/>
</dbReference>
<name>A0AAU9JIA0_9CILI</name>
<dbReference type="GO" id="GO:0004114">
    <property type="term" value="F:3',5'-cyclic-nucleotide phosphodiesterase activity"/>
    <property type="evidence" value="ECO:0007669"/>
    <property type="project" value="InterPro"/>
</dbReference>
<accession>A0AAU9JIA0</accession>
<feature type="transmembrane region" description="Helical" evidence="7">
    <location>
        <begin position="74"/>
        <end position="95"/>
    </location>
</feature>
<feature type="binding site" evidence="5">
    <location>
        <position position="463"/>
    </location>
    <ligand>
        <name>Zn(2+)</name>
        <dbReference type="ChEBI" id="CHEBI:29105"/>
        <label>1</label>
    </ligand>
</feature>
<keyword evidence="7" id="KW-0472">Membrane</keyword>
<keyword evidence="7" id="KW-0812">Transmembrane</keyword>
<keyword evidence="10" id="KW-1185">Reference proteome</keyword>
<dbReference type="EC" id="3.1.4.-" evidence="6"/>